<evidence type="ECO:0000256" key="5">
    <source>
        <dbReference type="SAM" id="Phobius"/>
    </source>
</evidence>
<keyword evidence="4 5" id="KW-0472">Membrane</keyword>
<proteinExistence type="predicted"/>
<feature type="domain" description="Fatty acid hydroxylase" evidence="6">
    <location>
        <begin position="171"/>
        <end position="306"/>
    </location>
</feature>
<protein>
    <recommendedName>
        <fullName evidence="6">Fatty acid hydroxylase domain-containing protein</fullName>
    </recommendedName>
</protein>
<feature type="transmembrane region" description="Helical" evidence="5">
    <location>
        <begin position="70"/>
        <end position="89"/>
    </location>
</feature>
<accession>A0A5K0U9R8</accession>
<dbReference type="EMBL" id="UPSH01000001">
    <property type="protein sequence ID" value="VBB18331.1"/>
    <property type="molecule type" value="Genomic_DNA"/>
</dbReference>
<feature type="transmembrane region" description="Helical" evidence="5">
    <location>
        <begin position="31"/>
        <end position="49"/>
    </location>
</feature>
<reference evidence="7 8" key="1">
    <citation type="submission" date="2018-10" db="EMBL/GenBank/DDBJ databases">
        <authorList>
            <consortium name="IHU Genomes"/>
        </authorList>
    </citation>
    <scope>NUCLEOTIDE SEQUENCE [LARGE SCALE GENOMIC DNA]</scope>
    <source>
        <strain evidence="7 8">A1</strain>
    </source>
</reference>
<evidence type="ECO:0000256" key="1">
    <source>
        <dbReference type="ARBA" id="ARBA00004370"/>
    </source>
</evidence>
<dbReference type="GO" id="GO:0016020">
    <property type="term" value="C:membrane"/>
    <property type="evidence" value="ECO:0007669"/>
    <property type="project" value="UniProtKB-SubCell"/>
</dbReference>
<dbReference type="InterPro" id="IPR006694">
    <property type="entry name" value="Fatty_acid_hydroxylase"/>
</dbReference>
<dbReference type="GO" id="GO:0016491">
    <property type="term" value="F:oxidoreductase activity"/>
    <property type="evidence" value="ECO:0007669"/>
    <property type="project" value="InterPro"/>
</dbReference>
<feature type="transmembrane region" description="Helical" evidence="5">
    <location>
        <begin position="126"/>
        <end position="145"/>
    </location>
</feature>
<name>A0A5K0U9R8_9VIRU</name>
<evidence type="ECO:0000256" key="4">
    <source>
        <dbReference type="ARBA" id="ARBA00023136"/>
    </source>
</evidence>
<evidence type="ECO:0000313" key="8">
    <source>
        <dbReference type="Proteomes" id="UP000594342"/>
    </source>
</evidence>
<organism evidence="7 8">
    <name type="scientific">Yasminevirus sp. GU-2018</name>
    <dbReference type="NCBI Taxonomy" id="2420051"/>
    <lineage>
        <taxon>Viruses</taxon>
        <taxon>Varidnaviria</taxon>
        <taxon>Bamfordvirae</taxon>
        <taxon>Nucleocytoviricota</taxon>
        <taxon>Megaviricetes</taxon>
        <taxon>Imitervirales</taxon>
        <taxon>Mimiviridae</taxon>
        <taxon>Klosneuvirinae</taxon>
        <taxon>Yasminevirus</taxon>
        <taxon>Yasminevirus saudimassiliense</taxon>
    </lineage>
</organism>
<dbReference type="PANTHER" id="PTHR11863">
    <property type="entry name" value="STEROL DESATURASE"/>
    <property type="match status" value="1"/>
</dbReference>
<gene>
    <name evidence="7" type="ORF">YASMINEVIRUS_794</name>
</gene>
<keyword evidence="8" id="KW-1185">Reference proteome</keyword>
<comment type="subcellular location">
    <subcellularLocation>
        <location evidence="1">Membrane</location>
    </subcellularLocation>
</comment>
<dbReference type="Pfam" id="PF04116">
    <property type="entry name" value="FA_hydroxylase"/>
    <property type="match status" value="1"/>
</dbReference>
<comment type="caution">
    <text evidence="7">The sequence shown here is derived from an EMBL/GenBank/DDBJ whole genome shotgun (WGS) entry which is preliminary data.</text>
</comment>
<sequence>MSSSEQHRSVSDNERGSEVTKQTIFMTPSRLKVSAVLLIMYQVLVMKFFPFVSKTKMSHMMSKIGRERSHFLAVFSVQIVFRTLLVFLFERLYRHRSLDVFKAQQNKRWLFLEDPEKYEKLRKETYYNYFTKLLPAVLFGLILTYRSGKKSRIDTKFPSVWEMFYQINCSLLIVDFAFYFVHRFIFHNKNFYHHHKDHHSFVNTTVHASLRMSVIDYFIEIIIPGAIGPRLFDMHMFTFILYMITGNAVGIMSHAGYIFPFKMFNMQFPVNEILGKSNNLEHELHHNTFNTNFSAMSVIPDVVFGTTANKKDIE</sequence>
<feature type="transmembrane region" description="Helical" evidence="5">
    <location>
        <begin position="239"/>
        <end position="259"/>
    </location>
</feature>
<evidence type="ECO:0000256" key="2">
    <source>
        <dbReference type="ARBA" id="ARBA00022692"/>
    </source>
</evidence>
<feature type="transmembrane region" description="Helical" evidence="5">
    <location>
        <begin position="165"/>
        <end position="186"/>
    </location>
</feature>
<dbReference type="InterPro" id="IPR050307">
    <property type="entry name" value="Sterol_Desaturase_Related"/>
</dbReference>
<evidence type="ECO:0000313" key="7">
    <source>
        <dbReference type="EMBL" id="VBB18331.1"/>
    </source>
</evidence>
<keyword evidence="2 5" id="KW-0812">Transmembrane</keyword>
<evidence type="ECO:0000256" key="3">
    <source>
        <dbReference type="ARBA" id="ARBA00022989"/>
    </source>
</evidence>
<dbReference type="GO" id="GO:0005506">
    <property type="term" value="F:iron ion binding"/>
    <property type="evidence" value="ECO:0007669"/>
    <property type="project" value="InterPro"/>
</dbReference>
<dbReference type="Proteomes" id="UP000594342">
    <property type="component" value="Unassembled WGS sequence"/>
</dbReference>
<dbReference type="GO" id="GO:0008610">
    <property type="term" value="P:lipid biosynthetic process"/>
    <property type="evidence" value="ECO:0007669"/>
    <property type="project" value="InterPro"/>
</dbReference>
<keyword evidence="3 5" id="KW-1133">Transmembrane helix</keyword>
<evidence type="ECO:0000259" key="6">
    <source>
        <dbReference type="Pfam" id="PF04116"/>
    </source>
</evidence>